<evidence type="ECO:0000313" key="1">
    <source>
        <dbReference type="EMBL" id="KAF2714205.1"/>
    </source>
</evidence>
<dbReference type="AlphaFoldDB" id="A0A6G1KNT7"/>
<keyword evidence="2" id="KW-1185">Reference proteome</keyword>
<evidence type="ECO:0000313" key="2">
    <source>
        <dbReference type="Proteomes" id="UP000799428"/>
    </source>
</evidence>
<proteinExistence type="predicted"/>
<name>A0A6G1KNT7_9PLEO</name>
<dbReference type="Proteomes" id="UP000799428">
    <property type="component" value="Unassembled WGS sequence"/>
</dbReference>
<dbReference type="EMBL" id="MU005765">
    <property type="protein sequence ID" value="KAF2714205.1"/>
    <property type="molecule type" value="Genomic_DNA"/>
</dbReference>
<sequence length="118" mass="13438">MCVCNRSSPVISLPRATLLCKPKPKTRTICWTLAYLEPHLLLLLLATAAPSNKCVHAQEGGQDFFGPGAGYYFEYFMYIHTYIRLRPDPTRPLKKEGLRHGVSNSTYVFVHTYTRDES</sequence>
<organism evidence="1 2">
    <name type="scientific">Pleomassaria siparia CBS 279.74</name>
    <dbReference type="NCBI Taxonomy" id="1314801"/>
    <lineage>
        <taxon>Eukaryota</taxon>
        <taxon>Fungi</taxon>
        <taxon>Dikarya</taxon>
        <taxon>Ascomycota</taxon>
        <taxon>Pezizomycotina</taxon>
        <taxon>Dothideomycetes</taxon>
        <taxon>Pleosporomycetidae</taxon>
        <taxon>Pleosporales</taxon>
        <taxon>Pleomassariaceae</taxon>
        <taxon>Pleomassaria</taxon>
    </lineage>
</organism>
<reference evidence="1" key="1">
    <citation type="journal article" date="2020" name="Stud. Mycol.">
        <title>101 Dothideomycetes genomes: a test case for predicting lifestyles and emergence of pathogens.</title>
        <authorList>
            <person name="Haridas S."/>
            <person name="Albert R."/>
            <person name="Binder M."/>
            <person name="Bloem J."/>
            <person name="Labutti K."/>
            <person name="Salamov A."/>
            <person name="Andreopoulos B."/>
            <person name="Baker S."/>
            <person name="Barry K."/>
            <person name="Bills G."/>
            <person name="Bluhm B."/>
            <person name="Cannon C."/>
            <person name="Castanera R."/>
            <person name="Culley D."/>
            <person name="Daum C."/>
            <person name="Ezra D."/>
            <person name="Gonzalez J."/>
            <person name="Henrissat B."/>
            <person name="Kuo A."/>
            <person name="Liang C."/>
            <person name="Lipzen A."/>
            <person name="Lutzoni F."/>
            <person name="Magnuson J."/>
            <person name="Mondo S."/>
            <person name="Nolan M."/>
            <person name="Ohm R."/>
            <person name="Pangilinan J."/>
            <person name="Park H.-J."/>
            <person name="Ramirez L."/>
            <person name="Alfaro M."/>
            <person name="Sun H."/>
            <person name="Tritt A."/>
            <person name="Yoshinaga Y."/>
            <person name="Zwiers L.-H."/>
            <person name="Turgeon B."/>
            <person name="Goodwin S."/>
            <person name="Spatafora J."/>
            <person name="Crous P."/>
            <person name="Grigoriev I."/>
        </authorList>
    </citation>
    <scope>NUCLEOTIDE SEQUENCE</scope>
    <source>
        <strain evidence="1">CBS 279.74</strain>
    </source>
</reference>
<protein>
    <submittedName>
        <fullName evidence="1">Uncharacterized protein</fullName>
    </submittedName>
</protein>
<accession>A0A6G1KNT7</accession>
<gene>
    <name evidence="1" type="ORF">K504DRAFT_156491</name>
</gene>